<name>A0A6A6HEC6_VIRVR</name>
<reference evidence="3" key="1">
    <citation type="journal article" date="2020" name="Stud. Mycol.">
        <title>101 Dothideomycetes genomes: a test case for predicting lifestyles and emergence of pathogens.</title>
        <authorList>
            <person name="Haridas S."/>
            <person name="Albert R."/>
            <person name="Binder M."/>
            <person name="Bloem J."/>
            <person name="Labutti K."/>
            <person name="Salamov A."/>
            <person name="Andreopoulos B."/>
            <person name="Baker S."/>
            <person name="Barry K."/>
            <person name="Bills G."/>
            <person name="Bluhm B."/>
            <person name="Cannon C."/>
            <person name="Castanera R."/>
            <person name="Culley D."/>
            <person name="Daum C."/>
            <person name="Ezra D."/>
            <person name="Gonzalez J."/>
            <person name="Henrissat B."/>
            <person name="Kuo A."/>
            <person name="Liang C."/>
            <person name="Lipzen A."/>
            <person name="Lutzoni F."/>
            <person name="Magnuson J."/>
            <person name="Mondo S."/>
            <person name="Nolan M."/>
            <person name="Ohm R."/>
            <person name="Pangilinan J."/>
            <person name="Park H.-J."/>
            <person name="Ramirez L."/>
            <person name="Alfaro M."/>
            <person name="Sun H."/>
            <person name="Tritt A."/>
            <person name="Yoshinaga Y."/>
            <person name="Zwiers L.-H."/>
            <person name="Turgeon B."/>
            <person name="Goodwin S."/>
            <person name="Spatafora J."/>
            <person name="Crous P."/>
            <person name="Grigoriev I."/>
        </authorList>
    </citation>
    <scope>NUCLEOTIDE SEQUENCE</scope>
    <source>
        <strain evidence="3">Tuck. ex Michener</strain>
    </source>
</reference>
<accession>A0A6A6HEC6</accession>
<keyword evidence="2" id="KW-0472">Membrane</keyword>
<proteinExistence type="predicted"/>
<keyword evidence="4" id="KW-1185">Reference proteome</keyword>
<evidence type="ECO:0000313" key="3">
    <source>
        <dbReference type="EMBL" id="KAF2235833.1"/>
    </source>
</evidence>
<gene>
    <name evidence="3" type="ORF">EV356DRAFT_98207</name>
</gene>
<evidence type="ECO:0000256" key="1">
    <source>
        <dbReference type="SAM" id="MobiDB-lite"/>
    </source>
</evidence>
<protein>
    <recommendedName>
        <fullName evidence="5">Mid2 domain-containing protein</fullName>
    </recommendedName>
</protein>
<feature type="compositionally biased region" description="Polar residues" evidence="1">
    <location>
        <begin position="97"/>
        <end position="116"/>
    </location>
</feature>
<feature type="region of interest" description="Disordered" evidence="1">
    <location>
        <begin position="97"/>
        <end position="120"/>
    </location>
</feature>
<organism evidence="3 4">
    <name type="scientific">Viridothelium virens</name>
    <name type="common">Speckled blister lichen</name>
    <name type="synonym">Trypethelium virens</name>
    <dbReference type="NCBI Taxonomy" id="1048519"/>
    <lineage>
        <taxon>Eukaryota</taxon>
        <taxon>Fungi</taxon>
        <taxon>Dikarya</taxon>
        <taxon>Ascomycota</taxon>
        <taxon>Pezizomycotina</taxon>
        <taxon>Dothideomycetes</taxon>
        <taxon>Dothideomycetes incertae sedis</taxon>
        <taxon>Trypetheliales</taxon>
        <taxon>Trypetheliaceae</taxon>
        <taxon>Viridothelium</taxon>
    </lineage>
</organism>
<feature type="transmembrane region" description="Helical" evidence="2">
    <location>
        <begin position="128"/>
        <end position="148"/>
    </location>
</feature>
<dbReference type="PROSITE" id="PS51257">
    <property type="entry name" value="PROKAR_LIPOPROTEIN"/>
    <property type="match status" value="1"/>
</dbReference>
<feature type="region of interest" description="Disordered" evidence="1">
    <location>
        <begin position="154"/>
        <end position="201"/>
    </location>
</feature>
<evidence type="ECO:0000313" key="4">
    <source>
        <dbReference type="Proteomes" id="UP000800092"/>
    </source>
</evidence>
<dbReference type="AlphaFoldDB" id="A0A6A6HEC6"/>
<evidence type="ECO:0008006" key="5">
    <source>
        <dbReference type="Google" id="ProtNLM"/>
    </source>
</evidence>
<evidence type="ECO:0000256" key="2">
    <source>
        <dbReference type="SAM" id="Phobius"/>
    </source>
</evidence>
<sequence length="201" mass="21136">MSKNSGVLAVRTTMAYSKLLFIYVAFVYSCVVLAQDEDCSTDSIGNIYCPPTQTTSISTTVTLSRTLTLTSIPTARSSSPSGSAFLLIEPTGLTQPCSPNPTQSSAASANARNPGSRSHALAPGAKTGISIGIVAAVCSICAVVWLLWRRHSSSQHSKESEETVEKNSTNGETVPTPELDGTTYTACHISDAVSDPKSHSY</sequence>
<dbReference type="Proteomes" id="UP000800092">
    <property type="component" value="Unassembled WGS sequence"/>
</dbReference>
<dbReference type="EMBL" id="ML991789">
    <property type="protein sequence ID" value="KAF2235833.1"/>
    <property type="molecule type" value="Genomic_DNA"/>
</dbReference>
<keyword evidence="2" id="KW-0812">Transmembrane</keyword>
<keyword evidence="2" id="KW-1133">Transmembrane helix</keyword>
<feature type="compositionally biased region" description="Basic and acidic residues" evidence="1">
    <location>
        <begin position="156"/>
        <end position="165"/>
    </location>
</feature>